<dbReference type="InterPro" id="IPR009057">
    <property type="entry name" value="Homeodomain-like_sf"/>
</dbReference>
<evidence type="ECO:0000256" key="2">
    <source>
        <dbReference type="PROSITE-ProRule" id="PRU00335"/>
    </source>
</evidence>
<dbReference type="Pfam" id="PF00440">
    <property type="entry name" value="TetR_N"/>
    <property type="match status" value="1"/>
</dbReference>
<dbReference type="AlphaFoldDB" id="A0A2U1D6B0"/>
<sequence length="192" mass="22061">MTNVKDLRYRKNHELIKTSFIDLVKSKGYVKTTVSQIIAAAHINRSTFYVHFLDKEDLMAEIQTELLDDILVSLPALNLDNLMSNQRVEERIVQMSQNVYNNRTMLHLLMSSKGDPTFNQRLIQRAKTELFSSDIVTDIDIPQPYLAASMASLVVNLMLTWAQRDFQESPEEFAEIVKQIGPNFIKSIINRG</sequence>
<dbReference type="PANTHER" id="PTHR43479:SF7">
    <property type="entry name" value="TETR-FAMILY TRANSCRIPTIONAL REGULATOR"/>
    <property type="match status" value="1"/>
</dbReference>
<feature type="domain" description="HTH tetR-type" evidence="3">
    <location>
        <begin position="10"/>
        <end position="70"/>
    </location>
</feature>
<keyword evidence="5" id="KW-1185">Reference proteome</keyword>
<dbReference type="Pfam" id="PF14278">
    <property type="entry name" value="TetR_C_8"/>
    <property type="match status" value="1"/>
</dbReference>
<evidence type="ECO:0000313" key="5">
    <source>
        <dbReference type="Proteomes" id="UP000245433"/>
    </source>
</evidence>
<dbReference type="EMBL" id="QEKT01000008">
    <property type="protein sequence ID" value="PVY83190.1"/>
    <property type="molecule type" value="Genomic_DNA"/>
</dbReference>
<dbReference type="InterPro" id="IPR039532">
    <property type="entry name" value="TetR_C_Firmicutes"/>
</dbReference>
<dbReference type="PANTHER" id="PTHR43479">
    <property type="entry name" value="ACREF/ENVCD OPERON REPRESSOR-RELATED"/>
    <property type="match status" value="1"/>
</dbReference>
<evidence type="ECO:0000256" key="1">
    <source>
        <dbReference type="ARBA" id="ARBA00023125"/>
    </source>
</evidence>
<keyword evidence="1 2" id="KW-0238">DNA-binding</keyword>
<evidence type="ECO:0000313" key="4">
    <source>
        <dbReference type="EMBL" id="PVY83190.1"/>
    </source>
</evidence>
<dbReference type="Gene3D" id="1.10.357.10">
    <property type="entry name" value="Tetracycline Repressor, domain 2"/>
    <property type="match status" value="1"/>
</dbReference>
<evidence type="ECO:0000259" key="3">
    <source>
        <dbReference type="PROSITE" id="PS50977"/>
    </source>
</evidence>
<feature type="DNA-binding region" description="H-T-H motif" evidence="2">
    <location>
        <begin position="33"/>
        <end position="52"/>
    </location>
</feature>
<proteinExistence type="predicted"/>
<dbReference type="RefSeq" id="WP_089939283.1">
    <property type="nucleotide sequence ID" value="NZ_CAKOEX010000008.1"/>
</dbReference>
<dbReference type="SUPFAM" id="SSF46689">
    <property type="entry name" value="Homeodomain-like"/>
    <property type="match status" value="1"/>
</dbReference>
<comment type="caution">
    <text evidence="4">The sequence shown here is derived from an EMBL/GenBank/DDBJ whole genome shotgun (WGS) entry which is preliminary data.</text>
</comment>
<protein>
    <submittedName>
        <fullName evidence="4">TetR family transcriptional regulator</fullName>
    </submittedName>
</protein>
<gene>
    <name evidence="4" type="ORF">C7384_10867</name>
</gene>
<dbReference type="GO" id="GO:0003677">
    <property type="term" value="F:DNA binding"/>
    <property type="evidence" value="ECO:0007669"/>
    <property type="project" value="UniProtKB-UniRule"/>
</dbReference>
<dbReference type="InterPro" id="IPR050624">
    <property type="entry name" value="HTH-type_Tx_Regulator"/>
</dbReference>
<accession>A0A2U1D6B0</accession>
<dbReference type="InterPro" id="IPR001647">
    <property type="entry name" value="HTH_TetR"/>
</dbReference>
<dbReference type="PROSITE" id="PS50977">
    <property type="entry name" value="HTH_TETR_2"/>
    <property type="match status" value="1"/>
</dbReference>
<name>A0A2U1D6B0_9LACO</name>
<dbReference type="Proteomes" id="UP000245433">
    <property type="component" value="Unassembled WGS sequence"/>
</dbReference>
<organism evidence="4 5">
    <name type="scientific">Convivina intestini</name>
    <dbReference type="NCBI Taxonomy" id="1505726"/>
    <lineage>
        <taxon>Bacteria</taxon>
        <taxon>Bacillati</taxon>
        <taxon>Bacillota</taxon>
        <taxon>Bacilli</taxon>
        <taxon>Lactobacillales</taxon>
        <taxon>Lactobacillaceae</taxon>
        <taxon>Convivina</taxon>
    </lineage>
</organism>
<reference evidence="4 5" key="1">
    <citation type="submission" date="2018-04" db="EMBL/GenBank/DDBJ databases">
        <title>Genomic Encyclopedia of Type Strains, Phase IV (KMG-IV): sequencing the most valuable type-strain genomes for metagenomic binning, comparative biology and taxonomic classification.</title>
        <authorList>
            <person name="Goeker M."/>
        </authorList>
    </citation>
    <scope>NUCLEOTIDE SEQUENCE [LARGE SCALE GENOMIC DNA]</scope>
    <source>
        <strain evidence="4 5">DSM 28795</strain>
    </source>
</reference>
<dbReference type="OrthoDB" id="9810250at2"/>